<organism evidence="2 3">
    <name type="scientific">Nonomuraea indica</name>
    <dbReference type="NCBI Taxonomy" id="1581193"/>
    <lineage>
        <taxon>Bacteria</taxon>
        <taxon>Bacillati</taxon>
        <taxon>Actinomycetota</taxon>
        <taxon>Actinomycetes</taxon>
        <taxon>Streptosporangiales</taxon>
        <taxon>Streptosporangiaceae</taxon>
        <taxon>Nonomuraea</taxon>
    </lineage>
</organism>
<evidence type="ECO:0000313" key="3">
    <source>
        <dbReference type="Proteomes" id="UP001612928"/>
    </source>
</evidence>
<accession>A0ABW8A633</accession>
<dbReference type="Proteomes" id="UP001612928">
    <property type="component" value="Unassembled WGS sequence"/>
</dbReference>
<feature type="chain" id="PRO_5046795355" description="DUF4157 domain-containing protein" evidence="1">
    <location>
        <begin position="25"/>
        <end position="268"/>
    </location>
</feature>
<feature type="signal peptide" evidence="1">
    <location>
        <begin position="1"/>
        <end position="24"/>
    </location>
</feature>
<name>A0ABW8A633_9ACTN</name>
<gene>
    <name evidence="2" type="ORF">ACIBP5_19800</name>
</gene>
<evidence type="ECO:0008006" key="4">
    <source>
        <dbReference type="Google" id="ProtNLM"/>
    </source>
</evidence>
<dbReference type="RefSeq" id="WP_397022173.1">
    <property type="nucleotide sequence ID" value="NZ_JBITMB010000004.1"/>
</dbReference>
<proteinExistence type="predicted"/>
<reference evidence="2 3" key="1">
    <citation type="submission" date="2024-10" db="EMBL/GenBank/DDBJ databases">
        <title>The Natural Products Discovery Center: Release of the First 8490 Sequenced Strains for Exploring Actinobacteria Biosynthetic Diversity.</title>
        <authorList>
            <person name="Kalkreuter E."/>
            <person name="Kautsar S.A."/>
            <person name="Yang D."/>
            <person name="Bader C.D."/>
            <person name="Teijaro C.N."/>
            <person name="Fluegel L."/>
            <person name="Davis C.M."/>
            <person name="Simpson J.R."/>
            <person name="Lauterbach L."/>
            <person name="Steele A.D."/>
            <person name="Gui C."/>
            <person name="Meng S."/>
            <person name="Li G."/>
            <person name="Viehrig K."/>
            <person name="Ye F."/>
            <person name="Su P."/>
            <person name="Kiefer A.F."/>
            <person name="Nichols A."/>
            <person name="Cepeda A.J."/>
            <person name="Yan W."/>
            <person name="Fan B."/>
            <person name="Jiang Y."/>
            <person name="Adhikari A."/>
            <person name="Zheng C.-J."/>
            <person name="Schuster L."/>
            <person name="Cowan T.M."/>
            <person name="Smanski M.J."/>
            <person name="Chevrette M.G."/>
            <person name="De Carvalho L.P.S."/>
            <person name="Shen B."/>
        </authorList>
    </citation>
    <scope>NUCLEOTIDE SEQUENCE [LARGE SCALE GENOMIC DNA]</scope>
    <source>
        <strain evidence="2 3">NPDC049503</strain>
    </source>
</reference>
<keyword evidence="1" id="KW-0732">Signal</keyword>
<comment type="caution">
    <text evidence="2">The sequence shown here is derived from an EMBL/GenBank/DDBJ whole genome shotgun (WGS) entry which is preliminary data.</text>
</comment>
<sequence length="268" mass="27967">MSVQVNRRTALACLLPLALAGGDAAPGVLPEPPPPWPGETRLVRGARSLILAHQPPATGAAALRELARRADVAAARVGAVLRRTVRPVVLVPASAAEAARLAGTGPLDGLAAVADDDRVIVVPGGFDRLTPTGRDVVLAHELTHVAAGTGGLPVWLYEGFADYVAYRDAGLPVRVAAAELAAEVRSGRAPRELPGPAAFAPGAERLAAAYQEAWLACRFIAARTGETRLVRLYREARAVGADRALSALGLPVTTLTALWRAYVRDELS</sequence>
<keyword evidence="3" id="KW-1185">Reference proteome</keyword>
<dbReference type="EMBL" id="JBITMB010000004">
    <property type="protein sequence ID" value="MFI7442214.1"/>
    <property type="molecule type" value="Genomic_DNA"/>
</dbReference>
<evidence type="ECO:0000256" key="1">
    <source>
        <dbReference type="SAM" id="SignalP"/>
    </source>
</evidence>
<protein>
    <recommendedName>
        <fullName evidence="4">DUF4157 domain-containing protein</fullName>
    </recommendedName>
</protein>
<evidence type="ECO:0000313" key="2">
    <source>
        <dbReference type="EMBL" id="MFI7442214.1"/>
    </source>
</evidence>